<evidence type="ECO:0000256" key="3">
    <source>
        <dbReference type="ARBA" id="ARBA00018596"/>
    </source>
</evidence>
<dbReference type="OrthoDB" id="336885at2759"/>
<evidence type="ECO:0000256" key="7">
    <source>
        <dbReference type="SAM" id="MobiDB-lite"/>
    </source>
</evidence>
<reference evidence="10 11" key="1">
    <citation type="journal article" date="2020" name="G3 (Bethesda)">
        <title>Genetic Underpinnings of Host Manipulation by Ophiocordyceps as Revealed by Comparative Transcriptomics.</title>
        <authorList>
            <person name="Will I."/>
            <person name="Das B."/>
            <person name="Trinh T."/>
            <person name="Brachmann A."/>
            <person name="Ohm R.A."/>
            <person name="de Bekker C."/>
        </authorList>
    </citation>
    <scope>NUCLEOTIDE SEQUENCE [LARGE SCALE GENOMIC DNA]</scope>
    <source>
        <strain evidence="10 11">EC05</strain>
    </source>
</reference>
<dbReference type="GO" id="GO:0003677">
    <property type="term" value="F:DNA binding"/>
    <property type="evidence" value="ECO:0007669"/>
    <property type="project" value="InterPro"/>
</dbReference>
<dbReference type="FunFam" id="3.60.21.60:FF:000008">
    <property type="entry name" value="DNA polymerase alpha subunit B"/>
    <property type="match status" value="1"/>
</dbReference>
<dbReference type="Proteomes" id="UP000562929">
    <property type="component" value="Unassembled WGS sequence"/>
</dbReference>
<evidence type="ECO:0000256" key="4">
    <source>
        <dbReference type="ARBA" id="ARBA00022705"/>
    </source>
</evidence>
<dbReference type="AlphaFoldDB" id="A0A8H4VAT4"/>
<evidence type="ECO:0000313" key="10">
    <source>
        <dbReference type="EMBL" id="KAF4581834.1"/>
    </source>
</evidence>
<organism evidence="10 11">
    <name type="scientific">Ophiocordyceps camponoti-floridani</name>
    <dbReference type="NCBI Taxonomy" id="2030778"/>
    <lineage>
        <taxon>Eukaryota</taxon>
        <taxon>Fungi</taxon>
        <taxon>Dikarya</taxon>
        <taxon>Ascomycota</taxon>
        <taxon>Pezizomycotina</taxon>
        <taxon>Sordariomycetes</taxon>
        <taxon>Hypocreomycetidae</taxon>
        <taxon>Hypocreales</taxon>
        <taxon>Ophiocordycipitaceae</taxon>
        <taxon>Ophiocordyceps</taxon>
    </lineage>
</organism>
<dbReference type="GO" id="GO:0006270">
    <property type="term" value="P:DNA replication initiation"/>
    <property type="evidence" value="ECO:0007669"/>
    <property type="project" value="TreeGrafter"/>
</dbReference>
<comment type="similarity">
    <text evidence="2 6">Belongs to the DNA polymerase alpha subunit B family.</text>
</comment>
<keyword evidence="4 6" id="KW-0235">DNA replication</keyword>
<feature type="domain" description="DNA polymerase alpha/delta/epsilon subunit B" evidence="8">
    <location>
        <begin position="423"/>
        <end position="655"/>
    </location>
</feature>
<dbReference type="Pfam" id="PF04042">
    <property type="entry name" value="DNA_pol_E_B"/>
    <property type="match status" value="1"/>
</dbReference>
<feature type="region of interest" description="Disordered" evidence="7">
    <location>
        <begin position="37"/>
        <end position="74"/>
    </location>
</feature>
<evidence type="ECO:0000259" key="9">
    <source>
        <dbReference type="Pfam" id="PF22062"/>
    </source>
</evidence>
<dbReference type="GO" id="GO:0005658">
    <property type="term" value="C:alpha DNA polymerase:primase complex"/>
    <property type="evidence" value="ECO:0007669"/>
    <property type="project" value="TreeGrafter"/>
</dbReference>
<gene>
    <name evidence="10" type="ORF">GQ602_006458</name>
</gene>
<comment type="function">
    <text evidence="6">Accessory subunit of the DNA polymerase alpha complex (also known as the alpha DNA polymerase-primase complex) which plays an essential role in the initiation of DNA synthesis.</text>
</comment>
<accession>A0A8H4VAT4</accession>
<feature type="domain" description="DNA polymerase alpha subunit B OB" evidence="9">
    <location>
        <begin position="278"/>
        <end position="387"/>
    </location>
</feature>
<protein>
    <recommendedName>
        <fullName evidence="3 6">DNA polymerase alpha subunit B</fullName>
    </recommendedName>
</protein>
<dbReference type="FunFam" id="3.60.21.60:FF:000005">
    <property type="entry name" value="DNA polymerase alpha subunit B"/>
    <property type="match status" value="1"/>
</dbReference>
<feature type="region of interest" description="Disordered" evidence="7">
    <location>
        <begin position="1"/>
        <end position="23"/>
    </location>
</feature>
<sequence>MTKQAARDDKVSRPLTRRLGASSAATRLELQSFTPLSTTNQDSLLRRQPVEPRSIRRENETNTRPAIRHQDPTRRRHAAMAEADVEAQLSARFAAGKRLEPDVASELRSVMRLYELSAEDLVFKWESFCLRREHDARLVTVAAVRDLKRGIQEELERERHEALVKSERKMKRVAGAGGGRLVLLMLWACWIRFAGDAGGEEQAGRVFAGWGGGWGGSSSFGDRAKSGGEVIEVLNDHLDAAKGPPSPDYSEARIKLTAASDQKKMAYKPLAMKLSEASEILDDRIDDFASLVQHHHALDDSALGNAAAQGTTEIVAVGRVASDAVVDDGRLNAASLVLETSRRTGMGFRVALNMDAIPCWSVFPGQIVALKGRNASGHEFVVSEVLDIPLLPGAASSASALVAARERLRGGKDDVMDPAPLSIVFASGPYTADDNLDYEPLHALCSRAADGGVDALVLTGPFLDVDHPLVATGDFDLPEGVDPDTASLTTVFRCFVAPALVRLASSRPQLSVVLVPSVRDVLAKHVSWPQDAFPRRELGLPRTVRIVTNPMTLSLNEMLLAVSSQDVLYQLRRQELSRGGAPGDLMGRLCRYLVEQRHYFPLFPPAERGVLPKCGVEGGLPTGSVLDVGYIKLGEMVNVRPDVMLVPSVLPPFVKVIESVLAINPGHLSKRKGPGTYAHMTLCAPDVTTAEGDAVVGHRIFDRARVEIVRI</sequence>
<dbReference type="Gene3D" id="3.60.21.60">
    <property type="match status" value="2"/>
</dbReference>
<dbReference type="InterPro" id="IPR007185">
    <property type="entry name" value="DNA_pol_a/d/e_bsu"/>
</dbReference>
<comment type="subcellular location">
    <subcellularLocation>
        <location evidence="1 6">Nucleus</location>
    </subcellularLocation>
</comment>
<dbReference type="InterPro" id="IPR016722">
    <property type="entry name" value="DNA_pol_alpha_bsu"/>
</dbReference>
<evidence type="ECO:0000256" key="6">
    <source>
        <dbReference type="PIRNR" id="PIRNR018300"/>
    </source>
</evidence>
<feature type="compositionally biased region" description="Basic and acidic residues" evidence="7">
    <location>
        <begin position="44"/>
        <end position="61"/>
    </location>
</feature>
<proteinExistence type="inferred from homology"/>
<keyword evidence="5 6" id="KW-0539">Nucleus</keyword>
<dbReference type="EMBL" id="JAACLJ010000008">
    <property type="protein sequence ID" value="KAF4581834.1"/>
    <property type="molecule type" value="Genomic_DNA"/>
</dbReference>
<comment type="caution">
    <text evidence="10">The sequence shown here is derived from an EMBL/GenBank/DDBJ whole genome shotgun (WGS) entry which is preliminary data.</text>
</comment>
<evidence type="ECO:0000256" key="1">
    <source>
        <dbReference type="ARBA" id="ARBA00004123"/>
    </source>
</evidence>
<dbReference type="PANTHER" id="PTHR23061">
    <property type="entry name" value="DNA POLYMERASE 2 ALPHA 70 KDA SUBUNIT"/>
    <property type="match status" value="1"/>
</dbReference>
<evidence type="ECO:0000313" key="11">
    <source>
        <dbReference type="Proteomes" id="UP000562929"/>
    </source>
</evidence>
<feature type="compositionally biased region" description="Basic and acidic residues" evidence="7">
    <location>
        <begin position="1"/>
        <end position="12"/>
    </location>
</feature>
<dbReference type="PIRSF" id="PIRSF018300">
    <property type="entry name" value="DNA_pol_alph_2"/>
    <property type="match status" value="1"/>
</dbReference>
<evidence type="ECO:0000259" key="8">
    <source>
        <dbReference type="Pfam" id="PF04042"/>
    </source>
</evidence>
<dbReference type="InterPro" id="IPR054300">
    <property type="entry name" value="OB_DPOA2"/>
</dbReference>
<keyword evidence="11" id="KW-1185">Reference proteome</keyword>
<evidence type="ECO:0000256" key="5">
    <source>
        <dbReference type="ARBA" id="ARBA00023242"/>
    </source>
</evidence>
<name>A0A8H4VAT4_9HYPO</name>
<dbReference type="Pfam" id="PF22062">
    <property type="entry name" value="OB_DPOA2"/>
    <property type="match status" value="1"/>
</dbReference>
<dbReference type="PANTHER" id="PTHR23061:SF12">
    <property type="entry name" value="DNA POLYMERASE ALPHA SUBUNIT B"/>
    <property type="match status" value="1"/>
</dbReference>
<evidence type="ECO:0000256" key="2">
    <source>
        <dbReference type="ARBA" id="ARBA00007299"/>
    </source>
</evidence>